<organism evidence="2 3">
    <name type="scientific">Cucurbita argyrosperma subsp. sororia</name>
    <dbReference type="NCBI Taxonomy" id="37648"/>
    <lineage>
        <taxon>Eukaryota</taxon>
        <taxon>Viridiplantae</taxon>
        <taxon>Streptophyta</taxon>
        <taxon>Embryophyta</taxon>
        <taxon>Tracheophyta</taxon>
        <taxon>Spermatophyta</taxon>
        <taxon>Magnoliopsida</taxon>
        <taxon>eudicotyledons</taxon>
        <taxon>Gunneridae</taxon>
        <taxon>Pentapetalae</taxon>
        <taxon>rosids</taxon>
        <taxon>fabids</taxon>
        <taxon>Cucurbitales</taxon>
        <taxon>Cucurbitaceae</taxon>
        <taxon>Cucurbiteae</taxon>
        <taxon>Cucurbita</taxon>
    </lineage>
</organism>
<keyword evidence="3" id="KW-1185">Reference proteome</keyword>
<comment type="caution">
    <text evidence="2">The sequence shown here is derived from an EMBL/GenBank/DDBJ whole genome shotgun (WGS) entry which is preliminary data.</text>
</comment>
<feature type="region of interest" description="Disordered" evidence="1">
    <location>
        <begin position="159"/>
        <end position="183"/>
    </location>
</feature>
<evidence type="ECO:0000313" key="2">
    <source>
        <dbReference type="EMBL" id="KAG6586160.1"/>
    </source>
</evidence>
<name>A0AAV6MU15_9ROSI</name>
<feature type="non-terminal residue" evidence="2">
    <location>
        <position position="1"/>
    </location>
</feature>
<sequence length="183" mass="19960">MKGLPGSHSEDGALQHTLLCGSVPCNEFEYAFKAVQLWMVDKAVRHRRLHICCLTGASDEDFCNSHEIEMVRVADGVLSYSKISLLLLQPNSFEDVGASQLSSMATTRNLAVEVVSRGKLAPALDRAIPRKTAPALDRAIPRKTAPALDRAIPRKTAPALDRAIPRKTAPALDRAIPRKTARL</sequence>
<dbReference type="Proteomes" id="UP000685013">
    <property type="component" value="Chromosome 12"/>
</dbReference>
<reference evidence="2 3" key="1">
    <citation type="journal article" date="2021" name="Hortic Res">
        <title>The domestication of Cucurbita argyrosperma as revealed by the genome of its wild relative.</title>
        <authorList>
            <person name="Barrera-Redondo J."/>
            <person name="Sanchez-de la Vega G."/>
            <person name="Aguirre-Liguori J.A."/>
            <person name="Castellanos-Morales G."/>
            <person name="Gutierrez-Guerrero Y.T."/>
            <person name="Aguirre-Dugua X."/>
            <person name="Aguirre-Planter E."/>
            <person name="Tenaillon M.I."/>
            <person name="Lira-Saade R."/>
            <person name="Eguiarte L.E."/>
        </authorList>
    </citation>
    <scope>NUCLEOTIDE SEQUENCE [LARGE SCALE GENOMIC DNA]</scope>
    <source>
        <strain evidence="2">JBR-2021</strain>
    </source>
</reference>
<proteinExistence type="predicted"/>
<dbReference type="AlphaFoldDB" id="A0AAV6MU15"/>
<protein>
    <submittedName>
        <fullName evidence="2">Arogenate dehydratase/prephenate dehydratase 1, chloroplastic</fullName>
    </submittedName>
</protein>
<accession>A0AAV6MU15</accession>
<evidence type="ECO:0000313" key="3">
    <source>
        <dbReference type="Proteomes" id="UP000685013"/>
    </source>
</evidence>
<evidence type="ECO:0000256" key="1">
    <source>
        <dbReference type="SAM" id="MobiDB-lite"/>
    </source>
</evidence>
<dbReference type="EMBL" id="JAGKQH010000012">
    <property type="protein sequence ID" value="KAG6586160.1"/>
    <property type="molecule type" value="Genomic_DNA"/>
</dbReference>
<gene>
    <name evidence="2" type="primary">ADT1</name>
    <name evidence="2" type="ORF">SDJN03_18893</name>
</gene>